<dbReference type="PANTHER" id="PTHR47256">
    <property type="entry name" value="ZN(II)2CYS6 TRANSCRIPTION FACTOR (EUROFUNG)-RELATED"/>
    <property type="match status" value="1"/>
</dbReference>
<protein>
    <recommendedName>
        <fullName evidence="7">BTB domain-containing protein</fullName>
    </recommendedName>
</protein>
<dbReference type="InterPro" id="IPR000210">
    <property type="entry name" value="BTB/POZ_dom"/>
</dbReference>
<evidence type="ECO:0000256" key="3">
    <source>
        <dbReference type="ARBA" id="ARBA00023125"/>
    </source>
</evidence>
<dbReference type="EMBL" id="LJBN01000168">
    <property type="protein sequence ID" value="OOQ85351.1"/>
    <property type="molecule type" value="Genomic_DNA"/>
</dbReference>
<gene>
    <name evidence="8" type="ORF">PEBR_26164</name>
</gene>
<keyword evidence="1" id="KW-0479">Metal-binding</keyword>
<dbReference type="InterPro" id="IPR001138">
    <property type="entry name" value="Zn2Cys6_DnaBD"/>
</dbReference>
<feature type="compositionally biased region" description="Polar residues" evidence="6">
    <location>
        <begin position="517"/>
        <end position="541"/>
    </location>
</feature>
<dbReference type="PANTHER" id="PTHR47256:SF10">
    <property type="entry name" value="ZN(II)2CYS6 TRANSCRIPTION FACTOR (EUROFUNG)"/>
    <property type="match status" value="1"/>
</dbReference>
<dbReference type="AlphaFoldDB" id="A0A1S9RJ24"/>
<reference evidence="9" key="1">
    <citation type="submission" date="2015-09" db="EMBL/GenBank/DDBJ databases">
        <authorList>
            <person name="Fill T.P."/>
            <person name="Baretta J.F."/>
            <person name="de Almeida L.G."/>
            <person name="Rocha M."/>
            <person name="de Souza D.H."/>
            <person name="Malavazi I."/>
            <person name="Cerdeira L.T."/>
            <person name="Hong H."/>
            <person name="Samborskyy M."/>
            <person name="de Vasconcelos A.T."/>
            <person name="Leadlay P."/>
            <person name="Rodrigues-Filho E."/>
        </authorList>
    </citation>
    <scope>NUCLEOTIDE SEQUENCE [LARGE SCALE GENOMIC DNA]</scope>
    <source>
        <strain evidence="9">LaBioMMi 136</strain>
    </source>
</reference>
<evidence type="ECO:0000259" key="7">
    <source>
        <dbReference type="PROSITE" id="PS50097"/>
    </source>
</evidence>
<dbReference type="InterPro" id="IPR007219">
    <property type="entry name" value="XnlR_reg_dom"/>
</dbReference>
<evidence type="ECO:0000313" key="8">
    <source>
        <dbReference type="EMBL" id="OOQ85351.1"/>
    </source>
</evidence>
<dbReference type="CDD" id="cd12148">
    <property type="entry name" value="fungal_TF_MHR"/>
    <property type="match status" value="1"/>
</dbReference>
<dbReference type="GO" id="GO:0008270">
    <property type="term" value="F:zinc ion binding"/>
    <property type="evidence" value="ECO:0007669"/>
    <property type="project" value="InterPro"/>
</dbReference>
<evidence type="ECO:0000256" key="5">
    <source>
        <dbReference type="ARBA" id="ARBA00023242"/>
    </source>
</evidence>
<sequence length="959" mass="107983">MCGDTVFSTHKIIICHMSRYFKAAFHGKFRESCGCLTLTDKDPILVEKVFQYLYTGNYSVDPDKEETGEISSDDSENSSLDGKPAFRQWKRVPKKRKRFGVRKMIHLFTMGARPKKRAALDGRLFHSPAYFHLHMYAEADYFMIDELKVKAEAEFCQSFENLLTIELIFKKEYAAKFAISKIINELYNRRENYGVLREMVLELMLNNMPGLRQTIFMSPMEGCCFLSLHPEFGADLCWGMMEKAFPSDMPTYYPTLMPEQFAYWERQSPKPLNRALAKALDPSQTPTRKHCEEVEPSFFHASLFHETDSVVTSRHLLAFHSSHNEHESMAVDLRSSGQDLIARQSQLQGLSPFLAQNMSVPDPSKQFPPLAPGPTPRIYAGQSSVVASRSKKNSTACLPCKAAKRKCSGDGTSPCNPCRTAGTACECRFDPTRDLRRKIAVKKTIQELTGYKSLLNTLLTTIRLSPQEEVSRIVELVKNNGSMQEIAQAVGSHATFPDSSQTARVHQAHGEDLNHADSLSNERSASISHSATEPIGSSTSPEAEPNIESPRAALHPYARVTLESLCDIPLFRVPARPWTGVTDDSDLVSHLVSLYFTWDHPCAQFVDQENAFSRGQSFFEEAERLLKPQEGLATLTNIQALLMMCHVLSQQGKSSRAWWILRGAVQMAQDMGLFTFPEVAHSSTEAMSPEMERVRAITAWGVFSLNLQLSMKLHKVANLARPASRLNMGGDDDFDWTPYPRSNQINYTTKPAHLPQIRQGIGELTDILVDIQEILHDKALRGSFHRSMTKAKVPYERLQQWLSRWPSPSQIGPEPIPQLLILRIKCLQAVMDLLETLIGRDQEGTMMPQLRRTWREQAEEMAQCLLLYRQSYGLKHVPSQVVDAVQSALPVLVHQLDDSDDARSAFTELCRFGIALSQKFQPTADTIHAIQLLAQRGAVKLPTEAIAILDGSELRKGLD</sequence>
<dbReference type="PROSITE" id="PS00463">
    <property type="entry name" value="ZN2_CY6_FUNGAL_1"/>
    <property type="match status" value="1"/>
</dbReference>
<name>A0A1S9RJ24_PENBI</name>
<dbReference type="InterPro" id="IPR036864">
    <property type="entry name" value="Zn2-C6_fun-type_DNA-bd_sf"/>
</dbReference>
<evidence type="ECO:0000256" key="6">
    <source>
        <dbReference type="SAM" id="MobiDB-lite"/>
    </source>
</evidence>
<dbReference type="Pfam" id="PF04082">
    <property type="entry name" value="Fungal_trans"/>
    <property type="match status" value="1"/>
</dbReference>
<evidence type="ECO:0000256" key="4">
    <source>
        <dbReference type="ARBA" id="ARBA00023163"/>
    </source>
</evidence>
<organism evidence="8 9">
    <name type="scientific">Penicillium brasilianum</name>
    <dbReference type="NCBI Taxonomy" id="104259"/>
    <lineage>
        <taxon>Eukaryota</taxon>
        <taxon>Fungi</taxon>
        <taxon>Dikarya</taxon>
        <taxon>Ascomycota</taxon>
        <taxon>Pezizomycotina</taxon>
        <taxon>Eurotiomycetes</taxon>
        <taxon>Eurotiomycetidae</taxon>
        <taxon>Eurotiales</taxon>
        <taxon>Aspergillaceae</taxon>
        <taxon>Penicillium</taxon>
    </lineage>
</organism>
<feature type="region of interest" description="Disordered" evidence="6">
    <location>
        <begin position="514"/>
        <end position="547"/>
    </location>
</feature>
<dbReference type="Gene3D" id="3.30.710.10">
    <property type="entry name" value="Potassium Channel Kv1.1, Chain A"/>
    <property type="match status" value="1"/>
</dbReference>
<comment type="caution">
    <text evidence="8">The sequence shown here is derived from an EMBL/GenBank/DDBJ whole genome shotgun (WGS) entry which is preliminary data.</text>
</comment>
<keyword evidence="5" id="KW-0539">Nucleus</keyword>
<dbReference type="InterPro" id="IPR053187">
    <property type="entry name" value="Notoamide_regulator"/>
</dbReference>
<keyword evidence="4" id="KW-0804">Transcription</keyword>
<evidence type="ECO:0000256" key="2">
    <source>
        <dbReference type="ARBA" id="ARBA00023015"/>
    </source>
</evidence>
<accession>A0A1S9RJ24</accession>
<dbReference type="Proteomes" id="UP000190744">
    <property type="component" value="Unassembled WGS sequence"/>
</dbReference>
<dbReference type="CDD" id="cd18186">
    <property type="entry name" value="BTB_POZ_ZBTB_KLHL-like"/>
    <property type="match status" value="1"/>
</dbReference>
<dbReference type="Pfam" id="PF00651">
    <property type="entry name" value="BTB"/>
    <property type="match status" value="1"/>
</dbReference>
<evidence type="ECO:0000313" key="9">
    <source>
        <dbReference type="Proteomes" id="UP000190744"/>
    </source>
</evidence>
<dbReference type="SUPFAM" id="SSF57701">
    <property type="entry name" value="Zn2/Cys6 DNA-binding domain"/>
    <property type="match status" value="1"/>
</dbReference>
<keyword evidence="3" id="KW-0238">DNA-binding</keyword>
<dbReference type="SUPFAM" id="SSF54695">
    <property type="entry name" value="POZ domain"/>
    <property type="match status" value="1"/>
</dbReference>
<keyword evidence="2" id="KW-0805">Transcription regulation</keyword>
<dbReference type="InterPro" id="IPR011333">
    <property type="entry name" value="SKP1/BTB/POZ_sf"/>
</dbReference>
<dbReference type="GO" id="GO:0000981">
    <property type="term" value="F:DNA-binding transcription factor activity, RNA polymerase II-specific"/>
    <property type="evidence" value="ECO:0007669"/>
    <property type="project" value="InterPro"/>
</dbReference>
<dbReference type="CDD" id="cd00067">
    <property type="entry name" value="GAL4"/>
    <property type="match status" value="1"/>
</dbReference>
<dbReference type="GO" id="GO:0006351">
    <property type="term" value="P:DNA-templated transcription"/>
    <property type="evidence" value="ECO:0007669"/>
    <property type="project" value="InterPro"/>
</dbReference>
<evidence type="ECO:0000256" key="1">
    <source>
        <dbReference type="ARBA" id="ARBA00022723"/>
    </source>
</evidence>
<feature type="region of interest" description="Disordered" evidence="6">
    <location>
        <begin position="64"/>
        <end position="83"/>
    </location>
</feature>
<proteinExistence type="predicted"/>
<dbReference type="PROSITE" id="PS50097">
    <property type="entry name" value="BTB"/>
    <property type="match status" value="1"/>
</dbReference>
<dbReference type="GO" id="GO:0003677">
    <property type="term" value="F:DNA binding"/>
    <property type="evidence" value="ECO:0007669"/>
    <property type="project" value="UniProtKB-KW"/>
</dbReference>
<feature type="domain" description="BTB" evidence="7">
    <location>
        <begin position="1"/>
        <end position="62"/>
    </location>
</feature>
<dbReference type="Gene3D" id="4.10.240.10">
    <property type="entry name" value="Zn(2)-C6 fungal-type DNA-binding domain"/>
    <property type="match status" value="1"/>
</dbReference>